<dbReference type="GO" id="GO:0008410">
    <property type="term" value="F:CoA-transferase activity"/>
    <property type="evidence" value="ECO:0007669"/>
    <property type="project" value="InterPro"/>
</dbReference>
<dbReference type="SMART" id="SM00882">
    <property type="entry name" value="CoA_trans"/>
    <property type="match status" value="1"/>
</dbReference>
<dbReference type="PANTHER" id="PTHR13707:SF60">
    <property type="entry name" value="ACETATE COA-TRANSFERASE SUBUNIT ALPHA"/>
    <property type="match status" value="1"/>
</dbReference>
<keyword evidence="2" id="KW-0808">Transferase</keyword>
<dbReference type="NCBIfam" id="TIGR02429">
    <property type="entry name" value="pcaI_scoA_fam"/>
    <property type="match status" value="1"/>
</dbReference>
<dbReference type="InterPro" id="IPR004163">
    <property type="entry name" value="CoA_transf_BS"/>
</dbReference>
<dbReference type="EMBL" id="BMJQ01000001">
    <property type="protein sequence ID" value="GGE99451.1"/>
    <property type="molecule type" value="Genomic_DNA"/>
</dbReference>
<dbReference type="Proteomes" id="UP000646365">
    <property type="component" value="Unassembled WGS sequence"/>
</dbReference>
<comment type="caution">
    <text evidence="3">The sequence shown here is derived from an EMBL/GenBank/DDBJ whole genome shotgun (WGS) entry which is preliminary data.</text>
</comment>
<gene>
    <name evidence="3" type="ORF">GCM10011611_01310</name>
</gene>
<dbReference type="InterPro" id="IPR037171">
    <property type="entry name" value="NagB/RpiA_transferase-like"/>
</dbReference>
<dbReference type="Gene3D" id="3.40.1080.10">
    <property type="entry name" value="Glutaconate Coenzyme A-transferase"/>
    <property type="match status" value="1"/>
</dbReference>
<dbReference type="PANTHER" id="PTHR13707">
    <property type="entry name" value="KETOACID-COENZYME A TRANSFERASE"/>
    <property type="match status" value="1"/>
</dbReference>
<organism evidence="3 4">
    <name type="scientific">Aliidongia dinghuensis</name>
    <dbReference type="NCBI Taxonomy" id="1867774"/>
    <lineage>
        <taxon>Bacteria</taxon>
        <taxon>Pseudomonadati</taxon>
        <taxon>Pseudomonadota</taxon>
        <taxon>Alphaproteobacteria</taxon>
        <taxon>Rhodospirillales</taxon>
        <taxon>Dongiaceae</taxon>
        <taxon>Aliidongia</taxon>
    </lineage>
</organism>
<proteinExistence type="inferred from homology"/>
<accession>A0A8J3E1B4</accession>
<name>A0A8J3E1B4_9PROT</name>
<dbReference type="RefSeq" id="WP_189041374.1">
    <property type="nucleotide sequence ID" value="NZ_BMJQ01000001.1"/>
</dbReference>
<dbReference type="AlphaFoldDB" id="A0A8J3E1B4"/>
<dbReference type="PROSITE" id="PS01273">
    <property type="entry name" value="COA_TRANSF_1"/>
    <property type="match status" value="1"/>
</dbReference>
<reference evidence="3" key="2">
    <citation type="submission" date="2020-09" db="EMBL/GenBank/DDBJ databases">
        <authorList>
            <person name="Sun Q."/>
            <person name="Zhou Y."/>
        </authorList>
    </citation>
    <scope>NUCLEOTIDE SEQUENCE</scope>
    <source>
        <strain evidence="3">CGMCC 1.15725</strain>
    </source>
</reference>
<evidence type="ECO:0000256" key="2">
    <source>
        <dbReference type="ARBA" id="ARBA00022679"/>
    </source>
</evidence>
<keyword evidence="4" id="KW-1185">Reference proteome</keyword>
<evidence type="ECO:0000313" key="4">
    <source>
        <dbReference type="Proteomes" id="UP000646365"/>
    </source>
</evidence>
<dbReference type="SUPFAM" id="SSF100950">
    <property type="entry name" value="NagB/RpiA/CoA transferase-like"/>
    <property type="match status" value="1"/>
</dbReference>
<evidence type="ECO:0000313" key="3">
    <source>
        <dbReference type="EMBL" id="GGE99451.1"/>
    </source>
</evidence>
<dbReference type="InterPro" id="IPR004165">
    <property type="entry name" value="CoA_trans_fam_I"/>
</dbReference>
<comment type="similarity">
    <text evidence="1">Belongs to the 3-oxoacid CoA-transferase subunit A family.</text>
</comment>
<sequence>MIDKTVRSMAEAMAGVEDGATVLVGGFGAVGQPNALIDGLIEQGARDLTVVANNAGTGHVGLARLMELGRVRRIICSFPRSAGSVVFEELYKAGRIELEIVPQGTLAERLRAAGAGVPAFYTPTAVGTQLAQGKEEREIDGKRYILEYALRGDVALVEAWTADRWGNLTFRKSGRNFNPVMATAAKRTIVQTQHMAELGQIDPEAIVTPGIFVDRVIHIPYGDPQA</sequence>
<protein>
    <submittedName>
        <fullName evidence="3">3-oxoadipate CoA-transferase subunit A</fullName>
    </submittedName>
</protein>
<dbReference type="Pfam" id="PF01144">
    <property type="entry name" value="CoA_trans"/>
    <property type="match status" value="1"/>
</dbReference>
<evidence type="ECO:0000256" key="1">
    <source>
        <dbReference type="ARBA" id="ARBA00005612"/>
    </source>
</evidence>
<reference evidence="3" key="1">
    <citation type="journal article" date="2014" name="Int. J. Syst. Evol. Microbiol.">
        <title>Complete genome sequence of Corynebacterium casei LMG S-19264T (=DSM 44701T), isolated from a smear-ripened cheese.</title>
        <authorList>
            <consortium name="US DOE Joint Genome Institute (JGI-PGF)"/>
            <person name="Walter F."/>
            <person name="Albersmeier A."/>
            <person name="Kalinowski J."/>
            <person name="Ruckert C."/>
        </authorList>
    </citation>
    <scope>NUCLEOTIDE SEQUENCE</scope>
    <source>
        <strain evidence="3">CGMCC 1.15725</strain>
    </source>
</reference>
<dbReference type="InterPro" id="IPR012792">
    <property type="entry name" value="3-oxoacid_CoA-transf_A"/>
</dbReference>